<dbReference type="InterPro" id="IPR008271">
    <property type="entry name" value="Ser/Thr_kinase_AS"/>
</dbReference>
<evidence type="ECO:0000256" key="2">
    <source>
        <dbReference type="ARBA" id="ARBA00022527"/>
    </source>
</evidence>
<dbReference type="SMART" id="SM01132">
    <property type="entry name" value="DIL"/>
    <property type="match status" value="1"/>
</dbReference>
<keyword evidence="4 9" id="KW-0547">Nucleotide-binding</keyword>
<dbReference type="GO" id="GO:0005886">
    <property type="term" value="C:plasma membrane"/>
    <property type="evidence" value="ECO:0007669"/>
    <property type="project" value="TreeGrafter"/>
</dbReference>
<comment type="caution">
    <text evidence="12">The sequence shown here is derived from an EMBL/GenBank/DDBJ whole genome shotgun (WGS) entry which is preliminary data.</text>
</comment>
<dbReference type="InterPro" id="IPR001245">
    <property type="entry name" value="Ser-Thr/Tyr_kinase_cat_dom"/>
</dbReference>
<dbReference type="PANTHER" id="PTHR27003:SF359">
    <property type="entry name" value="SERINE_THREONINE-PROTEIN KINASE UNC-51-RELATED"/>
    <property type="match status" value="1"/>
</dbReference>
<organism evidence="12 13">
    <name type="scientific">Lactuca virosa</name>
    <dbReference type="NCBI Taxonomy" id="75947"/>
    <lineage>
        <taxon>Eukaryota</taxon>
        <taxon>Viridiplantae</taxon>
        <taxon>Streptophyta</taxon>
        <taxon>Embryophyta</taxon>
        <taxon>Tracheophyta</taxon>
        <taxon>Spermatophyta</taxon>
        <taxon>Magnoliopsida</taxon>
        <taxon>eudicotyledons</taxon>
        <taxon>Gunneridae</taxon>
        <taxon>Pentapetalae</taxon>
        <taxon>asterids</taxon>
        <taxon>campanulids</taxon>
        <taxon>Asterales</taxon>
        <taxon>Asteraceae</taxon>
        <taxon>Cichorioideae</taxon>
        <taxon>Cichorieae</taxon>
        <taxon>Lactucinae</taxon>
        <taxon>Lactuca</taxon>
    </lineage>
</organism>
<dbReference type="GO" id="GO:0005524">
    <property type="term" value="F:ATP binding"/>
    <property type="evidence" value="ECO:0007669"/>
    <property type="project" value="UniProtKB-UniRule"/>
</dbReference>
<dbReference type="FunFam" id="3.30.200.20:FF:000039">
    <property type="entry name" value="receptor-like protein kinase FERONIA"/>
    <property type="match status" value="1"/>
</dbReference>
<dbReference type="InterPro" id="IPR011009">
    <property type="entry name" value="Kinase-like_dom_sf"/>
</dbReference>
<evidence type="ECO:0000259" key="11">
    <source>
        <dbReference type="PROSITE" id="PS51126"/>
    </source>
</evidence>
<dbReference type="Gene3D" id="1.10.510.10">
    <property type="entry name" value="Transferase(Phosphotransferase) domain 1"/>
    <property type="match status" value="1"/>
</dbReference>
<dbReference type="Pfam" id="PF01843">
    <property type="entry name" value="DIL"/>
    <property type="match status" value="1"/>
</dbReference>
<gene>
    <name evidence="12" type="ORF">LVIROSA_LOCUS27058</name>
</gene>
<accession>A0AAU9NTM2</accession>
<name>A0AAU9NTM2_9ASTR</name>
<dbReference type="InterPro" id="IPR045272">
    <property type="entry name" value="ANXUR1/2-like"/>
</dbReference>
<dbReference type="InterPro" id="IPR017441">
    <property type="entry name" value="Protein_kinase_ATP_BS"/>
</dbReference>
<dbReference type="SMART" id="SM00220">
    <property type="entry name" value="S_TKc"/>
    <property type="match status" value="1"/>
</dbReference>
<evidence type="ECO:0000313" key="13">
    <source>
        <dbReference type="Proteomes" id="UP001157418"/>
    </source>
</evidence>
<dbReference type="EMBL" id="CAKMRJ010005412">
    <property type="protein sequence ID" value="CAH1440955.1"/>
    <property type="molecule type" value="Genomic_DNA"/>
</dbReference>
<reference evidence="12 13" key="1">
    <citation type="submission" date="2022-01" db="EMBL/GenBank/DDBJ databases">
        <authorList>
            <person name="Xiong W."/>
            <person name="Schranz E."/>
        </authorList>
    </citation>
    <scope>NUCLEOTIDE SEQUENCE [LARGE SCALE GENOMIC DNA]</scope>
</reference>
<keyword evidence="6 9" id="KW-0067">ATP-binding</keyword>
<dbReference type="InterPro" id="IPR000719">
    <property type="entry name" value="Prot_kinase_dom"/>
</dbReference>
<evidence type="ECO:0000256" key="5">
    <source>
        <dbReference type="ARBA" id="ARBA00022777"/>
    </source>
</evidence>
<keyword evidence="13" id="KW-1185">Reference proteome</keyword>
<keyword evidence="2" id="KW-0723">Serine/threonine-protein kinase</keyword>
<sequence length="678" mass="78552">MSSPDKHLENYVIPLEEINRATENFSSQRFIGCGGFGKVYKGKLSERWQNLTVAIKRLDHDSYQGEIEFRNELDMFSRFHHENIISFIGYCNESNEMIIVYKYAMNGSIDYHLQDPDKRRSITWKHRLKICIEAGRGLDYLHWGLKEHQRVIHRDIKSANILLDENFVAKVCDFGLSKLGTKNQPNTQQYTNTKVAGTHFYLDPTYQESGILSKESDVYSFGVVLFEILSGMLVYSKRNIGDDRPRALMNFVRRYHENEPEKLIDPYISDQIDNRSFNTFIQIAYQCISLNLKERPRTNTILQRIEEALSIQENVDALIECATTDRGFNHGIPVAAITIYKCILHWKYLEAEKTNIFERLIQIYISAIEIQDNNNKMAYWLSNASALLFLIQKSIKLDNASLVQNPPPLASLTTGFDSSLSRAEAALNIVQQVDAKHPALLFRQQLATCVEKMYYMTCDKLKKELGPLLSHAPRTSFGKDTQSNHWKGIIGCLNSVKDNFVPPIIVQKIIPQVFSYMNVQLFNSVLVRRECCTFSYCEYVKAGLSELEREEYARPAWGELMHIRHAIQFMTMHHKYRLSYDEITIDLCPVLSIQQMYRISSFYWDDEFDTRSVSKNVISSMRMLMTQDFNDRSIILEDSFSIPFSVDDLCNSFQVENFANVKPAVQLATYPAFDFLYK</sequence>
<dbReference type="Gene3D" id="3.30.200.20">
    <property type="entry name" value="Phosphorylase Kinase, domain 1"/>
    <property type="match status" value="1"/>
</dbReference>
<evidence type="ECO:0000256" key="7">
    <source>
        <dbReference type="ARBA" id="ARBA00047899"/>
    </source>
</evidence>
<feature type="binding site" evidence="9">
    <location>
        <position position="56"/>
    </location>
    <ligand>
        <name>ATP</name>
        <dbReference type="ChEBI" id="CHEBI:30616"/>
    </ligand>
</feature>
<proteinExistence type="predicted"/>
<dbReference type="EC" id="2.7.11.1" evidence="1"/>
<dbReference type="Proteomes" id="UP001157418">
    <property type="component" value="Unassembled WGS sequence"/>
</dbReference>
<evidence type="ECO:0000256" key="9">
    <source>
        <dbReference type="PROSITE-ProRule" id="PRU10141"/>
    </source>
</evidence>
<keyword evidence="5" id="KW-0418">Kinase</keyword>
<feature type="domain" description="Dilute" evidence="11">
    <location>
        <begin position="358"/>
        <end position="627"/>
    </location>
</feature>
<comment type="catalytic activity">
    <reaction evidence="8">
        <text>L-seryl-[protein] + ATP = O-phospho-L-seryl-[protein] + ADP + H(+)</text>
        <dbReference type="Rhea" id="RHEA:17989"/>
        <dbReference type="Rhea" id="RHEA-COMP:9863"/>
        <dbReference type="Rhea" id="RHEA-COMP:11604"/>
        <dbReference type="ChEBI" id="CHEBI:15378"/>
        <dbReference type="ChEBI" id="CHEBI:29999"/>
        <dbReference type="ChEBI" id="CHEBI:30616"/>
        <dbReference type="ChEBI" id="CHEBI:83421"/>
        <dbReference type="ChEBI" id="CHEBI:456216"/>
        <dbReference type="EC" id="2.7.11.1"/>
    </reaction>
</comment>
<dbReference type="GO" id="GO:0004714">
    <property type="term" value="F:transmembrane receptor protein tyrosine kinase activity"/>
    <property type="evidence" value="ECO:0007669"/>
    <property type="project" value="InterPro"/>
</dbReference>
<dbReference type="PROSITE" id="PS51126">
    <property type="entry name" value="DILUTE"/>
    <property type="match status" value="1"/>
</dbReference>
<dbReference type="InterPro" id="IPR002710">
    <property type="entry name" value="Dilute_dom"/>
</dbReference>
<protein>
    <recommendedName>
        <fullName evidence="1">non-specific serine/threonine protein kinase</fullName>
        <ecNumber evidence="1">2.7.11.1</ecNumber>
    </recommendedName>
</protein>
<evidence type="ECO:0000256" key="4">
    <source>
        <dbReference type="ARBA" id="ARBA00022741"/>
    </source>
</evidence>
<evidence type="ECO:0000256" key="3">
    <source>
        <dbReference type="ARBA" id="ARBA00022679"/>
    </source>
</evidence>
<dbReference type="PROSITE" id="PS00108">
    <property type="entry name" value="PROTEIN_KINASE_ST"/>
    <property type="match status" value="1"/>
</dbReference>
<keyword evidence="3" id="KW-0808">Transferase</keyword>
<dbReference type="SUPFAM" id="SSF56112">
    <property type="entry name" value="Protein kinase-like (PK-like)"/>
    <property type="match status" value="1"/>
</dbReference>
<evidence type="ECO:0000313" key="12">
    <source>
        <dbReference type="EMBL" id="CAH1440955.1"/>
    </source>
</evidence>
<dbReference type="FunFam" id="1.10.510.10:FF:001023">
    <property type="entry name" value="Os07g0541700 protein"/>
    <property type="match status" value="1"/>
</dbReference>
<dbReference type="PROSITE" id="PS00107">
    <property type="entry name" value="PROTEIN_KINASE_ATP"/>
    <property type="match status" value="1"/>
</dbReference>
<evidence type="ECO:0000259" key="10">
    <source>
        <dbReference type="PROSITE" id="PS50011"/>
    </source>
</evidence>
<evidence type="ECO:0000256" key="8">
    <source>
        <dbReference type="ARBA" id="ARBA00048679"/>
    </source>
</evidence>
<dbReference type="Pfam" id="PF07714">
    <property type="entry name" value="PK_Tyr_Ser-Thr"/>
    <property type="match status" value="1"/>
</dbReference>
<evidence type="ECO:0000256" key="6">
    <source>
        <dbReference type="ARBA" id="ARBA00022840"/>
    </source>
</evidence>
<evidence type="ECO:0000256" key="1">
    <source>
        <dbReference type="ARBA" id="ARBA00012513"/>
    </source>
</evidence>
<dbReference type="AlphaFoldDB" id="A0AAU9NTM2"/>
<dbReference type="GO" id="GO:0004674">
    <property type="term" value="F:protein serine/threonine kinase activity"/>
    <property type="evidence" value="ECO:0007669"/>
    <property type="project" value="UniProtKB-KW"/>
</dbReference>
<dbReference type="PANTHER" id="PTHR27003">
    <property type="entry name" value="OS07G0166700 PROTEIN"/>
    <property type="match status" value="1"/>
</dbReference>
<dbReference type="PROSITE" id="PS50011">
    <property type="entry name" value="PROTEIN_KINASE_DOM"/>
    <property type="match status" value="1"/>
</dbReference>
<dbReference type="GO" id="GO:0009506">
    <property type="term" value="C:plasmodesma"/>
    <property type="evidence" value="ECO:0007669"/>
    <property type="project" value="TreeGrafter"/>
</dbReference>
<comment type="catalytic activity">
    <reaction evidence="7">
        <text>L-threonyl-[protein] + ATP = O-phospho-L-threonyl-[protein] + ADP + H(+)</text>
        <dbReference type="Rhea" id="RHEA:46608"/>
        <dbReference type="Rhea" id="RHEA-COMP:11060"/>
        <dbReference type="Rhea" id="RHEA-COMP:11605"/>
        <dbReference type="ChEBI" id="CHEBI:15378"/>
        <dbReference type="ChEBI" id="CHEBI:30013"/>
        <dbReference type="ChEBI" id="CHEBI:30616"/>
        <dbReference type="ChEBI" id="CHEBI:61977"/>
        <dbReference type="ChEBI" id="CHEBI:456216"/>
        <dbReference type="EC" id="2.7.11.1"/>
    </reaction>
</comment>
<feature type="domain" description="Protein kinase" evidence="10">
    <location>
        <begin position="25"/>
        <end position="309"/>
    </location>
</feature>